<organism evidence="9 10">
    <name type="scientific">Penicillium salamii</name>
    <dbReference type="NCBI Taxonomy" id="1612424"/>
    <lineage>
        <taxon>Eukaryota</taxon>
        <taxon>Fungi</taxon>
        <taxon>Dikarya</taxon>
        <taxon>Ascomycota</taxon>
        <taxon>Pezizomycotina</taxon>
        <taxon>Eurotiomycetes</taxon>
        <taxon>Eurotiomycetidae</taxon>
        <taxon>Eurotiales</taxon>
        <taxon>Aspergillaceae</taxon>
        <taxon>Penicillium</taxon>
    </lineage>
</organism>
<accession>A0A9W4JSX0</accession>
<comment type="similarity">
    <text evidence="2">Belongs to the major facilitator superfamily.</text>
</comment>
<keyword evidence="3" id="KW-0813">Transport</keyword>
<dbReference type="InterPro" id="IPR036259">
    <property type="entry name" value="MFS_trans_sf"/>
</dbReference>
<evidence type="ECO:0000313" key="10">
    <source>
        <dbReference type="Proteomes" id="UP001152592"/>
    </source>
</evidence>
<dbReference type="FunFam" id="1.20.1250.20:FF:000013">
    <property type="entry name" value="MFS general substrate transporter"/>
    <property type="match status" value="1"/>
</dbReference>
<protein>
    <recommendedName>
        <fullName evidence="8">Major facilitator superfamily (MFS) profile domain-containing protein</fullName>
    </recommendedName>
</protein>
<sequence>MPAFRPVLESKQRIILVSFYQPLPSFAAELSPPHSTPDFGYLADIHGCSQQYHIRVWLVANPRQSNQWCMSPSMYLSKLWNIHFTLSTARISDPYHLSKLGMTVSTMDGITQPKQDVETVEFVKPGPLQQLPLPRELAHLEGEGLVELERGLVRRLDSCLLPAVVILFLMNILDRNNIANAKIAGLPDTLGISNTQYNTCLMIFYVGYIITQIPSNLIITKVRPSLYIGFVTAAWGIVSMCQAFTRNFTGLLVCRLVLGLVEGPFLPGVFFLMSCWYKRSELPPRIALLYGANMLASAFGGLIAAGIVARMEGKLGRPAWEWLFIIEGSMTIAIALLVIPFIPDYPGTKRWWLQDDHQILADWRLQNENAGLVDDDPQSLIWGLKQAFLDPKLYMFVILQMALITAQSFNNFFPSIVGTLGYDDTITLLLTAPPYAFAFICSLIISFHAARKQERGYHIAIPLAFALLGNLLAMFVPTTGGRYFSMFLMTAGSYSPYNLCVSWLSSTLPRPKAKRATSLALVNLMGAGVAHFYTSYMFPDSQKPRYYAGGGVMSGACLVCAITALGIKWHLKQQNAELEKAELEEGRMAGEAIAGQERGNSPGGVVSFHYVH</sequence>
<dbReference type="Proteomes" id="UP001152592">
    <property type="component" value="Unassembled WGS sequence"/>
</dbReference>
<feature type="transmembrane region" description="Helical" evidence="7">
    <location>
        <begin position="546"/>
        <end position="567"/>
    </location>
</feature>
<comment type="subcellular location">
    <subcellularLocation>
        <location evidence="1">Membrane</location>
        <topology evidence="1">Multi-pass membrane protein</topology>
    </subcellularLocation>
</comment>
<reference evidence="9" key="1">
    <citation type="submission" date="2021-07" db="EMBL/GenBank/DDBJ databases">
        <authorList>
            <person name="Branca A.L. A."/>
        </authorList>
    </citation>
    <scope>NUCLEOTIDE SEQUENCE</scope>
</reference>
<feature type="transmembrane region" description="Helical" evidence="7">
    <location>
        <begin position="288"/>
        <end position="310"/>
    </location>
</feature>
<dbReference type="PROSITE" id="PS50850">
    <property type="entry name" value="MFS"/>
    <property type="match status" value="1"/>
</dbReference>
<evidence type="ECO:0000256" key="2">
    <source>
        <dbReference type="ARBA" id="ARBA00008335"/>
    </source>
</evidence>
<evidence type="ECO:0000313" key="9">
    <source>
        <dbReference type="EMBL" id="CAG8418025.1"/>
    </source>
</evidence>
<feature type="transmembrane region" description="Helical" evidence="7">
    <location>
        <begin position="516"/>
        <end position="534"/>
    </location>
</feature>
<feature type="domain" description="Major facilitator superfamily (MFS) profile" evidence="8">
    <location>
        <begin position="160"/>
        <end position="572"/>
    </location>
</feature>
<gene>
    <name evidence="9" type="ORF">PSALAMII_LOCUS9428</name>
</gene>
<feature type="transmembrane region" description="Helical" evidence="7">
    <location>
        <begin position="425"/>
        <end position="447"/>
    </location>
</feature>
<dbReference type="FunFam" id="1.20.1250.20:FF:000057">
    <property type="entry name" value="MFS general substrate transporter"/>
    <property type="match status" value="1"/>
</dbReference>
<dbReference type="PANTHER" id="PTHR43791">
    <property type="entry name" value="PERMEASE-RELATED"/>
    <property type="match status" value="1"/>
</dbReference>
<keyword evidence="4 7" id="KW-0812">Transmembrane</keyword>
<keyword evidence="6 7" id="KW-0472">Membrane</keyword>
<feature type="transmembrane region" description="Helical" evidence="7">
    <location>
        <begin position="226"/>
        <end position="245"/>
    </location>
</feature>
<proteinExistence type="inferred from homology"/>
<evidence type="ECO:0000256" key="1">
    <source>
        <dbReference type="ARBA" id="ARBA00004141"/>
    </source>
</evidence>
<keyword evidence="5 7" id="KW-1133">Transmembrane helix</keyword>
<evidence type="ECO:0000256" key="4">
    <source>
        <dbReference type="ARBA" id="ARBA00022692"/>
    </source>
</evidence>
<evidence type="ECO:0000256" key="3">
    <source>
        <dbReference type="ARBA" id="ARBA00022448"/>
    </source>
</evidence>
<dbReference type="EMBL" id="CAJVPD010000277">
    <property type="protein sequence ID" value="CAG8418025.1"/>
    <property type="molecule type" value="Genomic_DNA"/>
</dbReference>
<evidence type="ECO:0000259" key="8">
    <source>
        <dbReference type="PROSITE" id="PS50850"/>
    </source>
</evidence>
<dbReference type="InterPro" id="IPR020846">
    <property type="entry name" value="MFS_dom"/>
</dbReference>
<dbReference type="Gene3D" id="1.20.1250.20">
    <property type="entry name" value="MFS general substrate transporter like domains"/>
    <property type="match status" value="2"/>
</dbReference>
<dbReference type="OrthoDB" id="10253744at2759"/>
<dbReference type="GO" id="GO:0022857">
    <property type="term" value="F:transmembrane transporter activity"/>
    <property type="evidence" value="ECO:0007669"/>
    <property type="project" value="InterPro"/>
</dbReference>
<evidence type="ECO:0000256" key="6">
    <source>
        <dbReference type="ARBA" id="ARBA00023136"/>
    </source>
</evidence>
<dbReference type="InterPro" id="IPR011701">
    <property type="entry name" value="MFS"/>
</dbReference>
<evidence type="ECO:0000256" key="5">
    <source>
        <dbReference type="ARBA" id="ARBA00022989"/>
    </source>
</evidence>
<feature type="transmembrane region" description="Helical" evidence="7">
    <location>
        <begin position="257"/>
        <end position="276"/>
    </location>
</feature>
<dbReference type="GO" id="GO:0016020">
    <property type="term" value="C:membrane"/>
    <property type="evidence" value="ECO:0007669"/>
    <property type="project" value="UniProtKB-SubCell"/>
</dbReference>
<feature type="transmembrane region" description="Helical" evidence="7">
    <location>
        <begin position="483"/>
        <end position="504"/>
    </location>
</feature>
<feature type="transmembrane region" description="Helical" evidence="7">
    <location>
        <begin position="202"/>
        <end position="219"/>
    </location>
</feature>
<dbReference type="Pfam" id="PF07690">
    <property type="entry name" value="MFS_1"/>
    <property type="match status" value="1"/>
</dbReference>
<evidence type="ECO:0000256" key="7">
    <source>
        <dbReference type="SAM" id="Phobius"/>
    </source>
</evidence>
<feature type="transmembrane region" description="Helical" evidence="7">
    <location>
        <begin position="322"/>
        <end position="342"/>
    </location>
</feature>
<dbReference type="PANTHER" id="PTHR43791:SF20">
    <property type="entry name" value="TRANSPORTER, PUTATIVE (AFU_ORTHOLOGUE AFUA_3G14670)-RELATED"/>
    <property type="match status" value="1"/>
</dbReference>
<dbReference type="SUPFAM" id="SSF103473">
    <property type="entry name" value="MFS general substrate transporter"/>
    <property type="match status" value="1"/>
</dbReference>
<dbReference type="AlphaFoldDB" id="A0A9W4JSX0"/>
<feature type="transmembrane region" description="Helical" evidence="7">
    <location>
        <begin position="459"/>
        <end position="477"/>
    </location>
</feature>
<name>A0A9W4JSX0_9EURO</name>
<feature type="transmembrane region" description="Helical" evidence="7">
    <location>
        <begin position="393"/>
        <end position="413"/>
    </location>
</feature>
<comment type="caution">
    <text evidence="9">The sequence shown here is derived from an EMBL/GenBank/DDBJ whole genome shotgun (WGS) entry which is preliminary data.</text>
</comment>